<accession>W1JB08</accession>
<evidence type="ECO:0000313" key="2">
    <source>
        <dbReference type="Proteomes" id="UP000019197"/>
    </source>
</evidence>
<protein>
    <submittedName>
        <fullName evidence="1">Uncharacterized protein</fullName>
    </submittedName>
</protein>
<sequence>MRPPANWKKNWRGSAMPPREKFVLKWSSLFLLLCVLALSLSGCTTKPPTRLSAPYQENLLTRCQDKLPKLTGTTGNNLVYIIMEYSTLYGTCAARHNLLVDEINKRKEITK</sequence>
<proteinExistence type="predicted"/>
<dbReference type="Proteomes" id="UP000019197">
    <property type="component" value="Unassembled WGS sequence"/>
</dbReference>
<gene>
    <name evidence="1" type="ORF">XCR1_850012</name>
</gene>
<name>W1JB08_9GAMM</name>
<dbReference type="EMBL" id="CBXE010000481">
    <property type="protein sequence ID" value="CDL87203.1"/>
    <property type="molecule type" value="Genomic_DNA"/>
</dbReference>
<evidence type="ECO:0000313" key="1">
    <source>
        <dbReference type="EMBL" id="CDL87203.1"/>
    </source>
</evidence>
<reference evidence="1 2" key="1">
    <citation type="submission" date="2013-11" db="EMBL/GenBank/DDBJ databases">
        <title>Draft genome sequence and annotation of the entomopathogenic bacterium, Xenorhabdus cabanillasi strain JM26.</title>
        <authorList>
            <person name="Gualtieri M."/>
            <person name="Ogier J.C."/>
            <person name="Pages S."/>
            <person name="Givaudan A."/>
            <person name="Gaudriault S."/>
        </authorList>
    </citation>
    <scope>NUCLEOTIDE SEQUENCE [LARGE SCALE GENOMIC DNA]</scope>
    <source>
        <strain evidence="1 2">JM26</strain>
    </source>
</reference>
<organism evidence="1 2">
    <name type="scientific">Xenorhabdus cabanillasii JM26</name>
    <dbReference type="NCBI Taxonomy" id="1427517"/>
    <lineage>
        <taxon>Bacteria</taxon>
        <taxon>Pseudomonadati</taxon>
        <taxon>Pseudomonadota</taxon>
        <taxon>Gammaproteobacteria</taxon>
        <taxon>Enterobacterales</taxon>
        <taxon>Morganellaceae</taxon>
        <taxon>Xenorhabdus</taxon>
    </lineage>
</organism>
<comment type="caution">
    <text evidence="1">The sequence shown here is derived from an EMBL/GenBank/DDBJ whole genome shotgun (WGS) entry which is preliminary data.</text>
</comment>
<dbReference type="AlphaFoldDB" id="W1JB08"/>